<reference evidence="3 4" key="1">
    <citation type="journal article" date="2019" name="Sci. Rep.">
        <title>A multi-omics analysis of the grapevine pathogen Lasiodiplodia theobromae reveals that temperature affects the expression of virulence- and pathogenicity-related genes.</title>
        <authorList>
            <person name="Felix C."/>
            <person name="Meneses R."/>
            <person name="Goncalves M.F.M."/>
            <person name="Tilleman L."/>
            <person name="Duarte A.S."/>
            <person name="Jorrin-Novo J.V."/>
            <person name="Van de Peer Y."/>
            <person name="Deforce D."/>
            <person name="Van Nieuwerburgh F."/>
            <person name="Esteves A.C."/>
            <person name="Alves A."/>
        </authorList>
    </citation>
    <scope>NUCLEOTIDE SEQUENCE [LARGE SCALE GENOMIC DNA]</scope>
    <source>
        <strain evidence="3 4">LA-SOL3</strain>
    </source>
</reference>
<accession>A0A5N5DD43</accession>
<protein>
    <recommendedName>
        <fullName evidence="2">SigF-like NTF2-like domain-containing protein</fullName>
    </recommendedName>
</protein>
<dbReference type="PANTHER" id="PTHR35393">
    <property type="entry name" value="CHROMOSOME 1, WHOLE GENOME SHOTGUN SEQUENCE"/>
    <property type="match status" value="1"/>
</dbReference>
<evidence type="ECO:0000313" key="3">
    <source>
        <dbReference type="EMBL" id="KAB2575517.1"/>
    </source>
</evidence>
<dbReference type="InterPro" id="IPR057514">
    <property type="entry name" value="NTF2_SigF"/>
</dbReference>
<proteinExistence type="predicted"/>
<keyword evidence="1" id="KW-1133">Transmembrane helix</keyword>
<keyword evidence="1" id="KW-0812">Transmembrane</keyword>
<comment type="caution">
    <text evidence="3">The sequence shown here is derived from an EMBL/GenBank/DDBJ whole genome shotgun (WGS) entry which is preliminary data.</text>
</comment>
<evidence type="ECO:0000259" key="2">
    <source>
        <dbReference type="Pfam" id="PF24840"/>
    </source>
</evidence>
<name>A0A5N5DD43_9PEZI</name>
<dbReference type="Proteomes" id="UP000325902">
    <property type="component" value="Unassembled WGS sequence"/>
</dbReference>
<dbReference type="AlphaFoldDB" id="A0A5N5DD43"/>
<evidence type="ECO:0000256" key="1">
    <source>
        <dbReference type="SAM" id="Phobius"/>
    </source>
</evidence>
<sequence>MENPEQDIPHVIHLLTQTPPHTQRAAVEKYFTPNASFTHPFCRTGKFSNSRALILAIYRWYKIMSPRIDLRVNSVAFDQTNLILYVHISQVFRIWLIPFYSAPASLVTVLHLAHVAAADDDAGEDGGDEGGRGKYYITAQNDLYQTNEFVRFVWFGGFLFVWMFQFAATFFCVLGAFFLSPLTALQERFQQGGGLRGREVPESLSGKIEKKYL</sequence>
<keyword evidence="1" id="KW-0472">Membrane</keyword>
<evidence type="ECO:0000313" key="4">
    <source>
        <dbReference type="Proteomes" id="UP000325902"/>
    </source>
</evidence>
<keyword evidence="4" id="KW-1185">Reference proteome</keyword>
<gene>
    <name evidence="3" type="ORF">DBV05_g5859</name>
</gene>
<organism evidence="3 4">
    <name type="scientific">Lasiodiplodia theobromae</name>
    <dbReference type="NCBI Taxonomy" id="45133"/>
    <lineage>
        <taxon>Eukaryota</taxon>
        <taxon>Fungi</taxon>
        <taxon>Dikarya</taxon>
        <taxon>Ascomycota</taxon>
        <taxon>Pezizomycotina</taxon>
        <taxon>Dothideomycetes</taxon>
        <taxon>Dothideomycetes incertae sedis</taxon>
        <taxon>Botryosphaeriales</taxon>
        <taxon>Botryosphaeriaceae</taxon>
        <taxon>Lasiodiplodia</taxon>
    </lineage>
</organism>
<dbReference type="PANTHER" id="PTHR35393:SF1">
    <property type="entry name" value="SNOAL-LIKE DOMAIN-CONTAINING PROTEIN"/>
    <property type="match status" value="1"/>
</dbReference>
<dbReference type="Pfam" id="PF24840">
    <property type="entry name" value="NTF2_SigF"/>
    <property type="match status" value="1"/>
</dbReference>
<dbReference type="EMBL" id="VCHE01000032">
    <property type="protein sequence ID" value="KAB2575517.1"/>
    <property type="molecule type" value="Genomic_DNA"/>
</dbReference>
<feature type="transmembrane region" description="Helical" evidence="1">
    <location>
        <begin position="152"/>
        <end position="179"/>
    </location>
</feature>
<feature type="domain" description="SigF-like NTF2-like" evidence="2">
    <location>
        <begin position="1"/>
        <end position="179"/>
    </location>
</feature>
<dbReference type="OrthoDB" id="2344312at2759"/>